<protein>
    <submittedName>
        <fullName evidence="3">MerR family transcriptional regulator</fullName>
    </submittedName>
</protein>
<dbReference type="AlphaFoldDB" id="A0A7C2K4G2"/>
<keyword evidence="1" id="KW-0238">DNA-binding</keyword>
<name>A0A7C2K4G2_UNCW3</name>
<evidence type="ECO:0000259" key="2">
    <source>
        <dbReference type="PROSITE" id="PS50937"/>
    </source>
</evidence>
<feature type="domain" description="HTH merR-type" evidence="2">
    <location>
        <begin position="6"/>
        <end position="74"/>
    </location>
</feature>
<dbReference type="SUPFAM" id="SSF46955">
    <property type="entry name" value="Putative DNA-binding domain"/>
    <property type="match status" value="1"/>
</dbReference>
<dbReference type="InterPro" id="IPR009061">
    <property type="entry name" value="DNA-bd_dom_put_sf"/>
</dbReference>
<evidence type="ECO:0000313" key="4">
    <source>
        <dbReference type="EMBL" id="HGL18381.1"/>
    </source>
</evidence>
<gene>
    <name evidence="3" type="ORF">ENQ77_07025</name>
    <name evidence="4" type="ORF">ENU66_08650</name>
</gene>
<proteinExistence type="predicted"/>
<evidence type="ECO:0000256" key="1">
    <source>
        <dbReference type="ARBA" id="ARBA00023125"/>
    </source>
</evidence>
<dbReference type="Gene3D" id="1.10.1660.10">
    <property type="match status" value="1"/>
</dbReference>
<dbReference type="SMART" id="SM00422">
    <property type="entry name" value="HTH_MERR"/>
    <property type="match status" value="1"/>
</dbReference>
<dbReference type="GO" id="GO:0003677">
    <property type="term" value="F:DNA binding"/>
    <property type="evidence" value="ECO:0007669"/>
    <property type="project" value="UniProtKB-KW"/>
</dbReference>
<dbReference type="PANTHER" id="PTHR30204:SF15">
    <property type="entry name" value="BLL5018 PROTEIN"/>
    <property type="match status" value="1"/>
</dbReference>
<comment type="caution">
    <text evidence="3">The sequence shown here is derived from an EMBL/GenBank/DDBJ whole genome shotgun (WGS) entry which is preliminary data.</text>
</comment>
<evidence type="ECO:0000313" key="3">
    <source>
        <dbReference type="EMBL" id="HEN28380.1"/>
    </source>
</evidence>
<dbReference type="PANTHER" id="PTHR30204">
    <property type="entry name" value="REDOX-CYCLING DRUG-SENSING TRANSCRIPTIONAL ACTIVATOR SOXR"/>
    <property type="match status" value="1"/>
</dbReference>
<reference evidence="3" key="1">
    <citation type="journal article" date="2020" name="mSystems">
        <title>Genome- and Community-Level Interaction Insights into Carbon Utilization and Element Cycling Functions of Hydrothermarchaeota in Hydrothermal Sediment.</title>
        <authorList>
            <person name="Zhou Z."/>
            <person name="Liu Y."/>
            <person name="Xu W."/>
            <person name="Pan J."/>
            <person name="Luo Z.H."/>
            <person name="Li M."/>
        </authorList>
    </citation>
    <scope>NUCLEOTIDE SEQUENCE [LARGE SCALE GENOMIC DNA]</scope>
    <source>
        <strain evidence="3">SpSt-34</strain>
        <strain evidence="4">SpSt-69</strain>
    </source>
</reference>
<dbReference type="EMBL" id="DSOL01000199">
    <property type="protein sequence ID" value="HEN28380.1"/>
    <property type="molecule type" value="Genomic_DNA"/>
</dbReference>
<dbReference type="Pfam" id="PF13411">
    <property type="entry name" value="MerR_1"/>
    <property type="match status" value="1"/>
</dbReference>
<sequence>MLNKRYYTQKEVADLVGVNPGIISYWEEKLRIFRPKKRGGRKLFTSSDLKKALLVKKLLDSGISLKGVKKRLEEESVEELMPEVLSEVVQEIKETIEQTLKELKELRRYIDERISNWRNPGIH</sequence>
<organism evidence="3">
    <name type="scientific">candidate division WOR-3 bacterium</name>
    <dbReference type="NCBI Taxonomy" id="2052148"/>
    <lineage>
        <taxon>Bacteria</taxon>
        <taxon>Bacteria division WOR-3</taxon>
    </lineage>
</organism>
<dbReference type="EMBL" id="DTDJ01000051">
    <property type="protein sequence ID" value="HGL18381.1"/>
    <property type="molecule type" value="Genomic_DNA"/>
</dbReference>
<dbReference type="InterPro" id="IPR000551">
    <property type="entry name" value="MerR-type_HTH_dom"/>
</dbReference>
<dbReference type="GO" id="GO:0003700">
    <property type="term" value="F:DNA-binding transcription factor activity"/>
    <property type="evidence" value="ECO:0007669"/>
    <property type="project" value="InterPro"/>
</dbReference>
<dbReference type="PROSITE" id="PS50937">
    <property type="entry name" value="HTH_MERR_2"/>
    <property type="match status" value="1"/>
</dbReference>
<dbReference type="InterPro" id="IPR047057">
    <property type="entry name" value="MerR_fam"/>
</dbReference>
<accession>A0A7C2K4G2</accession>